<dbReference type="PANTHER" id="PTHR11958">
    <property type="entry name" value="SODIUM/DICARBOXYLATE SYMPORTER-RELATED"/>
    <property type="match status" value="1"/>
</dbReference>
<dbReference type="Gene3D" id="1.10.3860.10">
    <property type="entry name" value="Sodium:dicarboxylate symporter"/>
    <property type="match status" value="1"/>
</dbReference>
<evidence type="ECO:0000313" key="9">
    <source>
        <dbReference type="EMBL" id="PFX32520.1"/>
    </source>
</evidence>
<dbReference type="GO" id="GO:0005313">
    <property type="term" value="F:L-glutamate transmembrane transporter activity"/>
    <property type="evidence" value="ECO:0007669"/>
    <property type="project" value="TreeGrafter"/>
</dbReference>
<dbReference type="EMBL" id="LSMT01000022">
    <property type="protein sequence ID" value="PFX32520.1"/>
    <property type="molecule type" value="Genomic_DNA"/>
</dbReference>
<evidence type="ECO:0000313" key="10">
    <source>
        <dbReference type="Proteomes" id="UP000225706"/>
    </source>
</evidence>
<comment type="similarity">
    <text evidence="8">Belongs to the dicarboxylate/amino acid:cation symporter (DAACS) (TC 2.A.23) family.</text>
</comment>
<dbReference type="InterPro" id="IPR036458">
    <property type="entry name" value="Na:dicarbo_symporter_sf"/>
</dbReference>
<comment type="subcellular location">
    <subcellularLocation>
        <location evidence="1 8">Membrane</location>
        <topology evidence="1 8">Multi-pass membrane protein</topology>
    </subcellularLocation>
</comment>
<evidence type="ECO:0000256" key="8">
    <source>
        <dbReference type="RuleBase" id="RU361216"/>
    </source>
</evidence>
<feature type="transmembrane region" description="Helical" evidence="8">
    <location>
        <begin position="275"/>
        <end position="299"/>
    </location>
</feature>
<keyword evidence="2 8" id="KW-0813">Transport</keyword>
<dbReference type="GO" id="GO:0015175">
    <property type="term" value="F:neutral L-amino acid transmembrane transporter activity"/>
    <property type="evidence" value="ECO:0007669"/>
    <property type="project" value="TreeGrafter"/>
</dbReference>
<accession>A0A2B4SUI7</accession>
<dbReference type="InterPro" id="IPR050746">
    <property type="entry name" value="DAACS"/>
</dbReference>
<keyword evidence="10" id="KW-1185">Reference proteome</keyword>
<evidence type="ECO:0000256" key="2">
    <source>
        <dbReference type="ARBA" id="ARBA00022448"/>
    </source>
</evidence>
<sequence length="520" mass="55998">MACKSLFSICNERRCKGCLSNLKQNLLLALLVVGAVIGFSIGAIINGPVNRIIDPEKKATVIMLIGFPGELFMNMLKMIILPLIVASVITAVSTLNPEVAGRIGRRALMYYLGTLVLAALLGLALVMAIRPGLSDEPGEQKDVKEVKYRNLDSLLDMIRNCFPSNLVEAAISKKKTRYITVSAKSKTYNVTSDSIHLETGEEIIGVHSNGTINITTIGRKIFTGSDTVPAGVMTSGGMNIIGLIVFSIVLGIVLARLRERGRPLVEFFSTLNEAIMIIVLFEMWLAPIGVCSLVASRVGGMKDVLGAIEKLVFYMLTVICGQLIHSLIVLPLVFFIFTRKNPYVFMKGLTEALMTAFGIASSAATLPTTIRCVEENNGIDSRISRFMLPLGATLNMDGLALSRVVVTIFVAQLNEISLSPGRIAVVCLIAIAASIGAAGIPGSGIMIIIVLQAVNLPLHDFGIIMAIEWMLDRCITTVNVLGDAMGTGIVAHLSRDDLKLKRENDKDRTASQGLMMTGES</sequence>
<feature type="transmembrane region" description="Helical" evidence="8">
    <location>
        <begin position="108"/>
        <end position="129"/>
    </location>
</feature>
<feature type="transmembrane region" description="Helical" evidence="8">
    <location>
        <begin position="78"/>
        <end position="96"/>
    </location>
</feature>
<evidence type="ECO:0000256" key="3">
    <source>
        <dbReference type="ARBA" id="ARBA00022692"/>
    </source>
</evidence>
<dbReference type="STRING" id="50429.A0A2B4SUI7"/>
<evidence type="ECO:0000256" key="5">
    <source>
        <dbReference type="ARBA" id="ARBA00022989"/>
    </source>
</evidence>
<evidence type="ECO:0000256" key="6">
    <source>
        <dbReference type="ARBA" id="ARBA00023136"/>
    </source>
</evidence>
<evidence type="ECO:0000256" key="1">
    <source>
        <dbReference type="ARBA" id="ARBA00004141"/>
    </source>
</evidence>
<keyword evidence="3 8" id="KW-0812">Transmembrane</keyword>
<dbReference type="InterPro" id="IPR018107">
    <property type="entry name" value="Na-dicarboxylate_symporter_CS"/>
</dbReference>
<dbReference type="PANTHER" id="PTHR11958:SF63">
    <property type="entry name" value="AMINO ACID TRANSPORTER"/>
    <property type="match status" value="1"/>
</dbReference>
<dbReference type="GO" id="GO:0005886">
    <property type="term" value="C:plasma membrane"/>
    <property type="evidence" value="ECO:0007669"/>
    <property type="project" value="TreeGrafter"/>
</dbReference>
<keyword evidence="5 8" id="KW-1133">Transmembrane helix</keyword>
<dbReference type="InterPro" id="IPR001991">
    <property type="entry name" value="Na-dicarboxylate_symporter"/>
</dbReference>
<protein>
    <recommendedName>
        <fullName evidence="8">Amino acid transporter</fullName>
    </recommendedName>
</protein>
<feature type="transmembrane region" description="Helical" evidence="8">
    <location>
        <begin position="26"/>
        <end position="45"/>
    </location>
</feature>
<dbReference type="AlphaFoldDB" id="A0A2B4SUI7"/>
<proteinExistence type="inferred from homology"/>
<dbReference type="Proteomes" id="UP000225706">
    <property type="component" value="Unassembled WGS sequence"/>
</dbReference>
<keyword evidence="4 8" id="KW-0769">Symport</keyword>
<feature type="transmembrane region" description="Helical" evidence="8">
    <location>
        <begin position="311"/>
        <end position="337"/>
    </location>
</feature>
<dbReference type="PRINTS" id="PR00173">
    <property type="entry name" value="EDTRNSPORT"/>
</dbReference>
<gene>
    <name evidence="9" type="primary">Slc1a2</name>
    <name evidence="9" type="ORF">AWC38_SpisGene2643</name>
</gene>
<evidence type="ECO:0000256" key="4">
    <source>
        <dbReference type="ARBA" id="ARBA00022847"/>
    </source>
</evidence>
<feature type="transmembrane region" description="Helical" evidence="8">
    <location>
        <begin position="423"/>
        <end position="451"/>
    </location>
</feature>
<feature type="transmembrane region" description="Helical" evidence="8">
    <location>
        <begin position="236"/>
        <end position="255"/>
    </location>
</feature>
<keyword evidence="6 8" id="KW-0472">Membrane</keyword>
<dbReference type="PROSITE" id="PS00713">
    <property type="entry name" value="NA_DICARBOXYL_SYMP_1"/>
    <property type="match status" value="1"/>
</dbReference>
<dbReference type="SUPFAM" id="SSF118215">
    <property type="entry name" value="Proton glutamate symport protein"/>
    <property type="match status" value="1"/>
</dbReference>
<dbReference type="OrthoDB" id="5979039at2759"/>
<name>A0A2B4SUI7_STYPI</name>
<dbReference type="GO" id="GO:0015501">
    <property type="term" value="F:glutamate:sodium symporter activity"/>
    <property type="evidence" value="ECO:0007669"/>
    <property type="project" value="TreeGrafter"/>
</dbReference>
<reference evidence="10" key="1">
    <citation type="journal article" date="2017" name="bioRxiv">
        <title>Comparative analysis of the genomes of Stylophora pistillata and Acropora digitifera provides evidence for extensive differences between species of corals.</title>
        <authorList>
            <person name="Voolstra C.R."/>
            <person name="Li Y."/>
            <person name="Liew Y.J."/>
            <person name="Baumgarten S."/>
            <person name="Zoccola D."/>
            <person name="Flot J.-F."/>
            <person name="Tambutte S."/>
            <person name="Allemand D."/>
            <person name="Aranda M."/>
        </authorList>
    </citation>
    <scope>NUCLEOTIDE SEQUENCE [LARGE SCALE GENOMIC DNA]</scope>
</reference>
<evidence type="ECO:0000256" key="7">
    <source>
        <dbReference type="ARBA" id="ARBA00023180"/>
    </source>
</evidence>
<organism evidence="9 10">
    <name type="scientific">Stylophora pistillata</name>
    <name type="common">Smooth cauliflower coral</name>
    <dbReference type="NCBI Taxonomy" id="50429"/>
    <lineage>
        <taxon>Eukaryota</taxon>
        <taxon>Metazoa</taxon>
        <taxon>Cnidaria</taxon>
        <taxon>Anthozoa</taxon>
        <taxon>Hexacorallia</taxon>
        <taxon>Scleractinia</taxon>
        <taxon>Astrocoeniina</taxon>
        <taxon>Pocilloporidae</taxon>
        <taxon>Stylophora</taxon>
    </lineage>
</organism>
<keyword evidence="7" id="KW-0325">Glycoprotein</keyword>
<comment type="caution">
    <text evidence="9">The sequence shown here is derived from an EMBL/GenBank/DDBJ whole genome shotgun (WGS) entry which is preliminary data.</text>
</comment>
<dbReference type="Pfam" id="PF00375">
    <property type="entry name" value="SDF"/>
    <property type="match status" value="1"/>
</dbReference>